<keyword evidence="6" id="KW-0239">DNA-directed DNA polymerase</keyword>
<evidence type="ECO:0000256" key="6">
    <source>
        <dbReference type="ARBA" id="ARBA00022932"/>
    </source>
</evidence>
<dbReference type="Gene3D" id="1.20.272.10">
    <property type="match status" value="1"/>
</dbReference>
<reference evidence="11" key="1">
    <citation type="journal article" date="2022" name="Cell">
        <title>Design, construction, and in vivo augmentation of a complex gut microbiome.</title>
        <authorList>
            <person name="Cheng A.G."/>
            <person name="Ho P.Y."/>
            <person name="Aranda-Diaz A."/>
            <person name="Jain S."/>
            <person name="Yu F.B."/>
            <person name="Meng X."/>
            <person name="Wang M."/>
            <person name="Iakiviak M."/>
            <person name="Nagashima K."/>
            <person name="Zhao A."/>
            <person name="Murugkar P."/>
            <person name="Patil A."/>
            <person name="Atabakhsh K."/>
            <person name="Weakley A."/>
            <person name="Yan J."/>
            <person name="Brumbaugh A.R."/>
            <person name="Higginbottom S."/>
            <person name="Dimas A."/>
            <person name="Shiver A.L."/>
            <person name="Deutschbauer A."/>
            <person name="Neff N."/>
            <person name="Sonnenburg J.L."/>
            <person name="Huang K.C."/>
            <person name="Fischbach M.A."/>
        </authorList>
    </citation>
    <scope>NUCLEOTIDE SEQUENCE</scope>
    <source>
        <strain evidence="11">DSM 19829</strain>
    </source>
</reference>
<dbReference type="InterPro" id="IPR008921">
    <property type="entry name" value="DNA_pol3_clamp-load_cplx_C"/>
</dbReference>
<dbReference type="Pfam" id="PF06144">
    <property type="entry name" value="DNA_pol3_delta"/>
    <property type="match status" value="1"/>
</dbReference>
<dbReference type="InterPro" id="IPR048466">
    <property type="entry name" value="DNA_pol3_delta-like_C"/>
</dbReference>
<feature type="domain" description="DNA polymerase III delta N-terminal" evidence="9">
    <location>
        <begin position="17"/>
        <end position="130"/>
    </location>
</feature>
<accession>A0ABY5VCS2</accession>
<dbReference type="SUPFAM" id="SSF48019">
    <property type="entry name" value="post-AAA+ oligomerization domain-like"/>
    <property type="match status" value="1"/>
</dbReference>
<evidence type="ECO:0000256" key="1">
    <source>
        <dbReference type="ARBA" id="ARBA00012417"/>
    </source>
</evidence>
<comment type="similarity">
    <text evidence="7">Belongs to the DNA polymerase HolA subunit family.</text>
</comment>
<dbReference type="Proteomes" id="UP001060164">
    <property type="component" value="Chromosome"/>
</dbReference>
<dbReference type="InterPro" id="IPR010372">
    <property type="entry name" value="DNA_pol3_delta_N"/>
</dbReference>
<dbReference type="Pfam" id="PF21694">
    <property type="entry name" value="DNA_pol3_delta_C"/>
    <property type="match status" value="1"/>
</dbReference>
<dbReference type="InterPro" id="IPR027417">
    <property type="entry name" value="P-loop_NTPase"/>
</dbReference>
<evidence type="ECO:0000256" key="7">
    <source>
        <dbReference type="ARBA" id="ARBA00034754"/>
    </source>
</evidence>
<keyword evidence="3 11" id="KW-0808">Transferase</keyword>
<gene>
    <name evidence="11" type="primary">holA</name>
    <name evidence="11" type="ORF">NQ502_13400</name>
</gene>
<evidence type="ECO:0000256" key="8">
    <source>
        <dbReference type="ARBA" id="ARBA00049244"/>
    </source>
</evidence>
<evidence type="ECO:0000256" key="4">
    <source>
        <dbReference type="ARBA" id="ARBA00022695"/>
    </source>
</evidence>
<proteinExistence type="inferred from homology"/>
<feature type="domain" description="DNA polymerase III delta subunit-like C-terminal" evidence="10">
    <location>
        <begin position="204"/>
        <end position="323"/>
    </location>
</feature>
<evidence type="ECO:0000256" key="3">
    <source>
        <dbReference type="ARBA" id="ARBA00022679"/>
    </source>
</evidence>
<evidence type="ECO:0000313" key="11">
    <source>
        <dbReference type="EMBL" id="UWP58374.1"/>
    </source>
</evidence>
<dbReference type="PANTHER" id="PTHR34388:SF1">
    <property type="entry name" value="DNA POLYMERASE III SUBUNIT DELTA"/>
    <property type="match status" value="1"/>
</dbReference>
<evidence type="ECO:0000256" key="5">
    <source>
        <dbReference type="ARBA" id="ARBA00022705"/>
    </source>
</evidence>
<dbReference type="GO" id="GO:0003887">
    <property type="term" value="F:DNA-directed DNA polymerase activity"/>
    <property type="evidence" value="ECO:0007669"/>
    <property type="project" value="UniProtKB-EC"/>
</dbReference>
<evidence type="ECO:0000256" key="2">
    <source>
        <dbReference type="ARBA" id="ARBA00017703"/>
    </source>
</evidence>
<sequence length="326" mass="37650">MKSILEDIKNNEFKHVYLFYGEEGYLKKQYRDKLSSAWLPEDDTMNRTVFRGKGVSPGEVIDLGETLPFLAQNRVIILEETGFFKGQCEKLPEYLSQLPDYLYLLFVEEEIDKRSRMYKAVKNTGKIVEFARQNEGTLMRWVLGTLKKEGRKITKQDMELFLSCTGNDMYQIENELEKLLAYTAGRDVISTADIEAVCSVQVANHIFDMVRAVAQKDQKQALKLYYDLLELKEPPMRILFLLARQFNHLLQIKELSEAGYSQSEMASKIGVQSFVVRNYLGYAGKYRKQMLQEALDDFLQAEEEVKTGRLTDVMSVELLIVKYSAA</sequence>
<dbReference type="InterPro" id="IPR005790">
    <property type="entry name" value="DNA_polIII_delta"/>
</dbReference>
<protein>
    <recommendedName>
        <fullName evidence="2">DNA polymerase III subunit delta</fullName>
        <ecNumber evidence="1">2.7.7.7</ecNumber>
    </recommendedName>
</protein>
<keyword evidence="4 11" id="KW-0548">Nucleotidyltransferase</keyword>
<dbReference type="RefSeq" id="WP_028528168.1">
    <property type="nucleotide sequence ID" value="NZ_CABLBR010000008.1"/>
</dbReference>
<dbReference type="NCBIfam" id="TIGR01128">
    <property type="entry name" value="holA"/>
    <property type="match status" value="1"/>
</dbReference>
<evidence type="ECO:0000313" key="12">
    <source>
        <dbReference type="Proteomes" id="UP001060164"/>
    </source>
</evidence>
<dbReference type="EC" id="2.7.7.7" evidence="1"/>
<dbReference type="EMBL" id="CP102290">
    <property type="protein sequence ID" value="UWP58374.1"/>
    <property type="molecule type" value="Genomic_DNA"/>
</dbReference>
<organism evidence="11 12">
    <name type="scientific">Ruminococcus gauvreauii</name>
    <dbReference type="NCBI Taxonomy" id="438033"/>
    <lineage>
        <taxon>Bacteria</taxon>
        <taxon>Bacillati</taxon>
        <taxon>Bacillota</taxon>
        <taxon>Clostridia</taxon>
        <taxon>Eubacteriales</taxon>
        <taxon>Oscillospiraceae</taxon>
        <taxon>Ruminococcus</taxon>
    </lineage>
</organism>
<name>A0ABY5VCS2_9FIRM</name>
<dbReference type="SUPFAM" id="SSF52540">
    <property type="entry name" value="P-loop containing nucleoside triphosphate hydrolases"/>
    <property type="match status" value="1"/>
</dbReference>
<evidence type="ECO:0000259" key="9">
    <source>
        <dbReference type="Pfam" id="PF06144"/>
    </source>
</evidence>
<comment type="catalytic activity">
    <reaction evidence="8">
        <text>DNA(n) + a 2'-deoxyribonucleoside 5'-triphosphate = DNA(n+1) + diphosphate</text>
        <dbReference type="Rhea" id="RHEA:22508"/>
        <dbReference type="Rhea" id="RHEA-COMP:17339"/>
        <dbReference type="Rhea" id="RHEA-COMP:17340"/>
        <dbReference type="ChEBI" id="CHEBI:33019"/>
        <dbReference type="ChEBI" id="CHEBI:61560"/>
        <dbReference type="ChEBI" id="CHEBI:173112"/>
        <dbReference type="EC" id="2.7.7.7"/>
    </reaction>
</comment>
<dbReference type="Gene3D" id="1.10.8.60">
    <property type="match status" value="1"/>
</dbReference>
<dbReference type="Gene3D" id="3.40.50.300">
    <property type="entry name" value="P-loop containing nucleotide triphosphate hydrolases"/>
    <property type="match status" value="1"/>
</dbReference>
<evidence type="ECO:0000259" key="10">
    <source>
        <dbReference type="Pfam" id="PF21694"/>
    </source>
</evidence>
<keyword evidence="5" id="KW-0235">DNA replication</keyword>
<keyword evidence="12" id="KW-1185">Reference proteome</keyword>
<dbReference type="PANTHER" id="PTHR34388">
    <property type="entry name" value="DNA POLYMERASE III SUBUNIT DELTA"/>
    <property type="match status" value="1"/>
</dbReference>